<keyword evidence="5 9" id="KW-0012">Acyltransferase</keyword>
<evidence type="ECO:0000256" key="6">
    <source>
        <dbReference type="SAM" id="MobiDB-lite"/>
    </source>
</evidence>
<sequence>MGTLRAVFILSVLTPVTLLAIPMQWLAVRTGSLLARRIPVAWHRFVRLLLGINVRIHGRPADERPLLITANHASWLDITVLSGLMPISFIAKAEVAGWPVFGLFAKLQRTVFVDRTRRSQTGVVATEIAGRLKDGDAMVLFPEGTSNNGNEVLPFRTALIGAARHAIDEEGDTRVWIQPLSIAYTRLHGVPLGRRYRPLVAWYGGMDMAPHFLAVLKAGPLDVEITWGEPIGYDVGSDRKAIARTAEKAVREMTATALAGRQDDAPVKAPSQDAPMMKEAS</sequence>
<evidence type="ECO:0000259" key="8">
    <source>
        <dbReference type="SMART" id="SM00563"/>
    </source>
</evidence>
<dbReference type="SMART" id="SM00563">
    <property type="entry name" value="PlsC"/>
    <property type="match status" value="1"/>
</dbReference>
<keyword evidence="2" id="KW-0444">Lipid biosynthesis</keyword>
<name>A0ABT3HI55_9HYPH</name>
<dbReference type="Proteomes" id="UP001209755">
    <property type="component" value="Unassembled WGS sequence"/>
</dbReference>
<dbReference type="CDD" id="cd07989">
    <property type="entry name" value="LPLAT_AGPAT-like"/>
    <property type="match status" value="1"/>
</dbReference>
<keyword evidence="7" id="KW-0812">Transmembrane</keyword>
<organism evidence="9 10">
    <name type="scientific">Rhodobium gokarnense</name>
    <dbReference type="NCBI Taxonomy" id="364296"/>
    <lineage>
        <taxon>Bacteria</taxon>
        <taxon>Pseudomonadati</taxon>
        <taxon>Pseudomonadota</taxon>
        <taxon>Alphaproteobacteria</taxon>
        <taxon>Hyphomicrobiales</taxon>
        <taxon>Rhodobiaceae</taxon>
        <taxon>Rhodobium</taxon>
    </lineage>
</organism>
<dbReference type="EMBL" id="JAOQNS010000018">
    <property type="protein sequence ID" value="MCW2310086.1"/>
    <property type="molecule type" value="Genomic_DNA"/>
</dbReference>
<keyword evidence="3 9" id="KW-0808">Transferase</keyword>
<dbReference type="GO" id="GO:0003841">
    <property type="term" value="F:1-acylglycerol-3-phosphate O-acyltransferase activity"/>
    <property type="evidence" value="ECO:0007669"/>
    <property type="project" value="UniProtKB-EC"/>
</dbReference>
<feature type="transmembrane region" description="Helical" evidence="7">
    <location>
        <begin position="6"/>
        <end position="28"/>
    </location>
</feature>
<comment type="caution">
    <text evidence="9">The sequence shown here is derived from an EMBL/GenBank/DDBJ whole genome shotgun (WGS) entry which is preliminary data.</text>
</comment>
<comment type="pathway">
    <text evidence="1">Lipid metabolism.</text>
</comment>
<dbReference type="EC" id="2.3.1.51" evidence="9"/>
<feature type="region of interest" description="Disordered" evidence="6">
    <location>
        <begin position="256"/>
        <end position="281"/>
    </location>
</feature>
<dbReference type="InterPro" id="IPR002123">
    <property type="entry name" value="Plipid/glycerol_acylTrfase"/>
</dbReference>
<reference evidence="10" key="1">
    <citation type="submission" date="2023-07" db="EMBL/GenBank/DDBJ databases">
        <title>Genome sequencing of Purple Non-Sulfur Bacteria from various extreme environments.</title>
        <authorList>
            <person name="Mayer M."/>
        </authorList>
    </citation>
    <scope>NUCLEOTIDE SEQUENCE [LARGE SCALE GENOMIC DNA]</scope>
    <source>
        <strain evidence="10">DSM 17935</strain>
    </source>
</reference>
<evidence type="ECO:0000256" key="4">
    <source>
        <dbReference type="ARBA" id="ARBA00023098"/>
    </source>
</evidence>
<dbReference type="Pfam" id="PF01553">
    <property type="entry name" value="Acyltransferase"/>
    <property type="match status" value="1"/>
</dbReference>
<evidence type="ECO:0000313" key="10">
    <source>
        <dbReference type="Proteomes" id="UP001209755"/>
    </source>
</evidence>
<dbReference type="SUPFAM" id="SSF69593">
    <property type="entry name" value="Glycerol-3-phosphate (1)-acyltransferase"/>
    <property type="match status" value="1"/>
</dbReference>
<feature type="domain" description="Phospholipid/glycerol acyltransferase" evidence="8">
    <location>
        <begin position="66"/>
        <end position="185"/>
    </location>
</feature>
<evidence type="ECO:0000256" key="1">
    <source>
        <dbReference type="ARBA" id="ARBA00005189"/>
    </source>
</evidence>
<protein>
    <submittedName>
        <fullName evidence="9">1-acyl-sn-glycerol-3-phosphate acyltransferase</fullName>
        <ecNumber evidence="9">2.3.1.51</ecNumber>
    </submittedName>
</protein>
<evidence type="ECO:0000256" key="3">
    <source>
        <dbReference type="ARBA" id="ARBA00022679"/>
    </source>
</evidence>
<evidence type="ECO:0000256" key="2">
    <source>
        <dbReference type="ARBA" id="ARBA00022516"/>
    </source>
</evidence>
<dbReference type="RefSeq" id="WP_264603663.1">
    <property type="nucleotide sequence ID" value="NZ_JAOQNS010000018.1"/>
</dbReference>
<dbReference type="PANTHER" id="PTHR10434:SF64">
    <property type="entry name" value="1-ACYL-SN-GLYCEROL-3-PHOSPHATE ACYLTRANSFERASE-RELATED"/>
    <property type="match status" value="1"/>
</dbReference>
<accession>A0ABT3HI55</accession>
<keyword evidence="4" id="KW-0443">Lipid metabolism</keyword>
<keyword evidence="7" id="KW-1133">Transmembrane helix</keyword>
<evidence type="ECO:0000256" key="7">
    <source>
        <dbReference type="SAM" id="Phobius"/>
    </source>
</evidence>
<keyword evidence="7" id="KW-0472">Membrane</keyword>
<keyword evidence="10" id="KW-1185">Reference proteome</keyword>
<evidence type="ECO:0000256" key="5">
    <source>
        <dbReference type="ARBA" id="ARBA00023315"/>
    </source>
</evidence>
<evidence type="ECO:0000313" key="9">
    <source>
        <dbReference type="EMBL" id="MCW2310086.1"/>
    </source>
</evidence>
<dbReference type="PANTHER" id="PTHR10434">
    <property type="entry name" value="1-ACYL-SN-GLYCEROL-3-PHOSPHATE ACYLTRANSFERASE"/>
    <property type="match status" value="1"/>
</dbReference>
<proteinExistence type="predicted"/>
<gene>
    <name evidence="9" type="ORF">M2319_004451</name>
</gene>